<evidence type="ECO:0000313" key="2">
    <source>
        <dbReference type="Proteomes" id="UP000005239"/>
    </source>
</evidence>
<accession>A0A2A6C0U6</accession>
<accession>A0A8R1Z6Z5</accession>
<protein>
    <submittedName>
        <fullName evidence="1">Uncharacterized protein</fullName>
    </submittedName>
</protein>
<gene>
    <name evidence="1" type="primary">WBGene00284289</name>
</gene>
<organism evidence="1 2">
    <name type="scientific">Pristionchus pacificus</name>
    <name type="common">Parasitic nematode worm</name>
    <dbReference type="NCBI Taxonomy" id="54126"/>
    <lineage>
        <taxon>Eukaryota</taxon>
        <taxon>Metazoa</taxon>
        <taxon>Ecdysozoa</taxon>
        <taxon>Nematoda</taxon>
        <taxon>Chromadorea</taxon>
        <taxon>Rhabditida</taxon>
        <taxon>Rhabditina</taxon>
        <taxon>Diplogasteromorpha</taxon>
        <taxon>Diplogasteroidea</taxon>
        <taxon>Neodiplogasteridae</taxon>
        <taxon>Pristionchus</taxon>
    </lineage>
</organism>
<keyword evidence="2" id="KW-1185">Reference proteome</keyword>
<sequence length="164" mass="17669">MGKPVNLRLHVISQFGDHFGLLLLRLLEAVHLRVTFAQLIPTISAWDRASAPLRSNRAFDSVVAVGVFDVTAAASDSVGGVAGVAGVAGVTGVAWGVAVGRTMDGPLLAPDLLPDLFFPMAAWRRIESEDEVEARLGQNYPIDWRIGLVRGFYKTRDTGNGERD</sequence>
<evidence type="ECO:0000313" key="1">
    <source>
        <dbReference type="EnsemblMetazoa" id="PPA45920.1"/>
    </source>
</evidence>
<dbReference type="AlphaFoldDB" id="A0A2A6C0U6"/>
<reference evidence="2" key="1">
    <citation type="journal article" date="2008" name="Nat. Genet.">
        <title>The Pristionchus pacificus genome provides a unique perspective on nematode lifestyle and parasitism.</title>
        <authorList>
            <person name="Dieterich C."/>
            <person name="Clifton S.W."/>
            <person name="Schuster L.N."/>
            <person name="Chinwalla A."/>
            <person name="Delehaunty K."/>
            <person name="Dinkelacker I."/>
            <person name="Fulton L."/>
            <person name="Fulton R."/>
            <person name="Godfrey J."/>
            <person name="Minx P."/>
            <person name="Mitreva M."/>
            <person name="Roeseler W."/>
            <person name="Tian H."/>
            <person name="Witte H."/>
            <person name="Yang S.P."/>
            <person name="Wilson R.K."/>
            <person name="Sommer R.J."/>
        </authorList>
    </citation>
    <scope>NUCLEOTIDE SEQUENCE [LARGE SCALE GENOMIC DNA]</scope>
    <source>
        <strain evidence="2">PS312</strain>
    </source>
</reference>
<dbReference type="Proteomes" id="UP000005239">
    <property type="component" value="Unassembled WGS sequence"/>
</dbReference>
<proteinExistence type="predicted"/>
<reference evidence="1" key="2">
    <citation type="submission" date="2022-06" db="UniProtKB">
        <authorList>
            <consortium name="EnsemblMetazoa"/>
        </authorList>
    </citation>
    <scope>IDENTIFICATION</scope>
    <source>
        <strain evidence="1">PS312</strain>
    </source>
</reference>
<dbReference type="EnsemblMetazoa" id="PPA45920.1">
    <property type="protein sequence ID" value="PPA45920.1"/>
    <property type="gene ID" value="WBGene00284289"/>
</dbReference>
<name>A0A2A6C0U6_PRIPA</name>